<dbReference type="PROSITE" id="PS00237">
    <property type="entry name" value="G_PROTEIN_RECEP_F1_1"/>
    <property type="match status" value="1"/>
</dbReference>
<reference evidence="13" key="1">
    <citation type="submission" date="2025-08" db="UniProtKB">
        <authorList>
            <consortium name="RefSeq"/>
        </authorList>
    </citation>
    <scope>IDENTIFICATION</scope>
    <source>
        <tissue evidence="13">Muscle</tissue>
    </source>
</reference>
<feature type="transmembrane region" description="Helical" evidence="10">
    <location>
        <begin position="207"/>
        <end position="233"/>
    </location>
</feature>
<evidence type="ECO:0000313" key="13">
    <source>
        <dbReference type="RefSeq" id="XP_013776225.1"/>
    </source>
</evidence>
<comment type="similarity">
    <text evidence="2 9">Belongs to the G-protein coupled receptor 1 family.</text>
</comment>
<keyword evidence="3 9" id="KW-0812">Transmembrane</keyword>
<feature type="transmembrane region" description="Helical" evidence="10">
    <location>
        <begin position="114"/>
        <end position="135"/>
    </location>
</feature>
<accession>A0ABM1B787</accession>
<keyword evidence="4 10" id="KW-1133">Transmembrane helix</keyword>
<dbReference type="GeneID" id="106461003"/>
<dbReference type="InterPro" id="IPR000276">
    <property type="entry name" value="GPCR_Rhodpsn"/>
</dbReference>
<keyword evidence="7 9" id="KW-0675">Receptor</keyword>
<dbReference type="RefSeq" id="XP_013776225.1">
    <property type="nucleotide sequence ID" value="XM_013920771.1"/>
</dbReference>
<organism evidence="12 13">
    <name type="scientific">Limulus polyphemus</name>
    <name type="common">Atlantic horseshoe crab</name>
    <dbReference type="NCBI Taxonomy" id="6850"/>
    <lineage>
        <taxon>Eukaryota</taxon>
        <taxon>Metazoa</taxon>
        <taxon>Ecdysozoa</taxon>
        <taxon>Arthropoda</taxon>
        <taxon>Chelicerata</taxon>
        <taxon>Merostomata</taxon>
        <taxon>Xiphosura</taxon>
        <taxon>Limulidae</taxon>
        <taxon>Limulus</taxon>
    </lineage>
</organism>
<proteinExistence type="inferred from homology"/>
<feature type="domain" description="G-protein coupled receptors family 1 profile" evidence="11">
    <location>
        <begin position="56"/>
        <end position="313"/>
    </location>
</feature>
<evidence type="ECO:0000259" key="11">
    <source>
        <dbReference type="PROSITE" id="PS50262"/>
    </source>
</evidence>
<keyword evidence="5 9" id="KW-0297">G-protein coupled receptor</keyword>
<evidence type="ECO:0000256" key="9">
    <source>
        <dbReference type="RuleBase" id="RU000688"/>
    </source>
</evidence>
<dbReference type="PANTHER" id="PTHR24243">
    <property type="entry name" value="G-PROTEIN COUPLED RECEPTOR"/>
    <property type="match status" value="1"/>
</dbReference>
<dbReference type="PRINTS" id="PR01012">
    <property type="entry name" value="NRPEPTIDEYR"/>
</dbReference>
<evidence type="ECO:0000256" key="2">
    <source>
        <dbReference type="ARBA" id="ARBA00010663"/>
    </source>
</evidence>
<keyword evidence="12" id="KW-1185">Reference proteome</keyword>
<keyword evidence="6 10" id="KW-0472">Membrane</keyword>
<gene>
    <name evidence="13" type="primary">LOC106461003</name>
</gene>
<evidence type="ECO:0000256" key="5">
    <source>
        <dbReference type="ARBA" id="ARBA00023040"/>
    </source>
</evidence>
<dbReference type="Proteomes" id="UP000694941">
    <property type="component" value="Unplaced"/>
</dbReference>
<feature type="transmembrane region" description="Helical" evidence="10">
    <location>
        <begin position="40"/>
        <end position="66"/>
    </location>
</feature>
<dbReference type="Pfam" id="PF00001">
    <property type="entry name" value="7tm_1"/>
    <property type="match status" value="1"/>
</dbReference>
<sequence>MEGVVFANLGDENSTEVNNTNFRHNMSLEVNSIFSKAERAALIVAYTFVFFCCVFGNLLIMIVVFLHRRLRTVTNFFLINLAVADLCVGVFCVFQNLSLYLMNSWPFGNFLCKMYHFIQSLTYTASITILMIICIERYMAIVHPLWSKHAVTLKRLRVVIAFVWLICAVYCCPRLIIYGTAEIPSPSGTTIECFLQRRYYDSEVYDIVNFVFLLIVPLVIIIILYTIIGIRLWRGKQCLSQAPRTIINARRKVVRLLLAVVLSFALCNLPFHARKLWQYWSPNFNGGTKESVFITIGTTLLLYFNSGINPILYAFLSNNFRNSMKDVLCCRKYQNTSRFTSYRSNARNAQRQQRSSIVQIG</sequence>
<evidence type="ECO:0000256" key="1">
    <source>
        <dbReference type="ARBA" id="ARBA00004141"/>
    </source>
</evidence>
<keyword evidence="8 9" id="KW-0807">Transducer</keyword>
<evidence type="ECO:0000256" key="6">
    <source>
        <dbReference type="ARBA" id="ARBA00023136"/>
    </source>
</evidence>
<protein>
    <submittedName>
        <fullName evidence="13">Trissin receptor-like</fullName>
    </submittedName>
</protein>
<evidence type="ECO:0000256" key="8">
    <source>
        <dbReference type="ARBA" id="ARBA00023224"/>
    </source>
</evidence>
<feature type="transmembrane region" description="Helical" evidence="10">
    <location>
        <begin position="156"/>
        <end position="177"/>
    </location>
</feature>
<evidence type="ECO:0000256" key="7">
    <source>
        <dbReference type="ARBA" id="ARBA00023170"/>
    </source>
</evidence>
<dbReference type="Gene3D" id="1.20.1070.10">
    <property type="entry name" value="Rhodopsin 7-helix transmembrane proteins"/>
    <property type="match status" value="1"/>
</dbReference>
<comment type="subcellular location">
    <subcellularLocation>
        <location evidence="1">Membrane</location>
        <topology evidence="1">Multi-pass membrane protein</topology>
    </subcellularLocation>
</comment>
<dbReference type="PRINTS" id="PR00237">
    <property type="entry name" value="GPCRRHODOPSN"/>
</dbReference>
<evidence type="ECO:0000256" key="4">
    <source>
        <dbReference type="ARBA" id="ARBA00022989"/>
    </source>
</evidence>
<name>A0ABM1B787_LIMPO</name>
<feature type="transmembrane region" description="Helical" evidence="10">
    <location>
        <begin position="291"/>
        <end position="316"/>
    </location>
</feature>
<dbReference type="SUPFAM" id="SSF81321">
    <property type="entry name" value="Family A G protein-coupled receptor-like"/>
    <property type="match status" value="1"/>
</dbReference>
<dbReference type="PANTHER" id="PTHR24243:SF224">
    <property type="entry name" value="G-PROTEIN COUPLED RECEPTOR 19-RELATED"/>
    <property type="match status" value="1"/>
</dbReference>
<dbReference type="InterPro" id="IPR000611">
    <property type="entry name" value="NPY_rcpt"/>
</dbReference>
<dbReference type="InterPro" id="IPR017452">
    <property type="entry name" value="GPCR_Rhodpsn_7TM"/>
</dbReference>
<evidence type="ECO:0000313" key="12">
    <source>
        <dbReference type="Proteomes" id="UP000694941"/>
    </source>
</evidence>
<evidence type="ECO:0000256" key="3">
    <source>
        <dbReference type="ARBA" id="ARBA00022692"/>
    </source>
</evidence>
<dbReference type="PROSITE" id="PS50262">
    <property type="entry name" value="G_PROTEIN_RECEP_F1_2"/>
    <property type="match status" value="1"/>
</dbReference>
<feature type="transmembrane region" description="Helical" evidence="10">
    <location>
        <begin position="78"/>
        <end position="102"/>
    </location>
</feature>
<evidence type="ECO:0000256" key="10">
    <source>
        <dbReference type="SAM" id="Phobius"/>
    </source>
</evidence>
<feature type="transmembrane region" description="Helical" evidence="10">
    <location>
        <begin position="253"/>
        <end position="271"/>
    </location>
</feature>